<keyword evidence="6 21" id="KW-0808">Transferase</keyword>
<dbReference type="InterPro" id="IPR026890">
    <property type="entry name" value="Mononeg_mRNAcap"/>
</dbReference>
<keyword evidence="8 21" id="KW-0548">Nucleotidyltransferase</keyword>
<dbReference type="GO" id="GO:0004482">
    <property type="term" value="F:mRNA 5'-cap (guanine-N7-)-methyltransferase activity"/>
    <property type="evidence" value="ECO:0007669"/>
    <property type="project" value="InterPro"/>
</dbReference>
<comment type="function">
    <text evidence="1 21">RNA-directed RNA polymerase that catalyzes the replication of viral genomic RNA. The template is composed of the viral RNA tightly encapsidated by the nucleoprotein (N). The replicase mode is dependent on intracellular N protein concentration. In this mode, the polymerase replicates the whole viral genome without recognizing transcriptional signals, and the replicated genome is not caped or polyadenylated.</text>
</comment>
<dbReference type="InterPro" id="IPR014023">
    <property type="entry name" value="Mononeg_RNA_pol_cat"/>
</dbReference>
<evidence type="ECO:0000256" key="4">
    <source>
        <dbReference type="ARBA" id="ARBA00022603"/>
    </source>
</evidence>
<dbReference type="GO" id="GO:0005524">
    <property type="term" value="F:ATP binding"/>
    <property type="evidence" value="ECO:0007669"/>
    <property type="project" value="UniProtKB-KW"/>
</dbReference>
<dbReference type="InterPro" id="IPR025786">
    <property type="entry name" value="Mononega_L_MeTrfase"/>
</dbReference>
<dbReference type="GO" id="GO:0016787">
    <property type="term" value="F:hydrolase activity"/>
    <property type="evidence" value="ECO:0007669"/>
    <property type="project" value="UniProtKB-KW"/>
</dbReference>
<evidence type="ECO:0000313" key="24">
    <source>
        <dbReference type="EMBL" id="AQQ11611.1"/>
    </source>
</evidence>
<keyword evidence="10" id="KW-0378">Hydrolase</keyword>
<evidence type="ECO:0000256" key="16">
    <source>
        <dbReference type="ARBA" id="ARBA00024494"/>
    </source>
</evidence>
<protein>
    <recommendedName>
        <fullName evidence="21">RNA-directed RNA polymerase L</fullName>
        <shortName evidence="21">Protein L</shortName>
    </recommendedName>
    <alternativeName>
        <fullName evidence="21">Large structural protein</fullName>
    </alternativeName>
    <alternativeName>
        <fullName evidence="21">Replicase</fullName>
    </alternativeName>
    <alternativeName>
        <fullName evidence="21">Transcriptase</fullName>
    </alternativeName>
    <domain>
        <recommendedName>
            <fullName evidence="21">RNA-directed RNA polymerase</fullName>
            <ecNumber evidence="21">2.7.7.48</ecNumber>
        </recommendedName>
    </domain>
    <domain>
        <recommendedName>
            <fullName evidence="21">GTP phosphohydrolase</fullName>
            <ecNumber evidence="21">3.6.1.-</ecNumber>
        </recommendedName>
    </domain>
    <domain>
        <recommendedName>
            <fullName evidence="21">GDP polyribonucleotidyltransferase</fullName>
            <ecNumber evidence="21">2.7.7.88</ecNumber>
        </recommendedName>
        <alternativeName>
            <fullName evidence="21">PRNTase</fullName>
        </alternativeName>
    </domain>
    <domain>
        <recommendedName>
            <fullName evidence="21">mRNA (nucleoside-2'-O-)-methyltransferase</fullName>
            <shortName evidence="21">N1-2'-O-MTase</shortName>
            <ecNumber evidence="21">2.1.1.-</ecNumber>
        </recommendedName>
    </domain>
    <domain>
        <recommendedName>
            <fullName evidence="21">mRNA (guanine-N(7)-)-methyltransferase</fullName>
            <shortName evidence="21">G-N7-MTase</shortName>
        </recommendedName>
    </domain>
</protein>
<organism evidence="25">
    <name type="scientific">Metaavulavirus falklandense</name>
    <dbReference type="NCBI Taxonomy" id="2560309"/>
    <lineage>
        <taxon>Viruses</taxon>
        <taxon>Riboviria</taxon>
        <taxon>Orthornavirae</taxon>
        <taxon>Negarnaviricota</taxon>
        <taxon>Haploviricotina</taxon>
        <taxon>Monjiviricetes</taxon>
        <taxon>Mononegavirales</taxon>
        <taxon>Paramyxoviridae</taxon>
        <taxon>Avulavirinae</taxon>
        <taxon>Metaavulavirus</taxon>
    </lineage>
</organism>
<evidence type="ECO:0000256" key="21">
    <source>
        <dbReference type="PIRNR" id="PIRNR000830"/>
    </source>
</evidence>
<dbReference type="NCBIfam" id="TIGR04198">
    <property type="entry name" value="paramyx_RNAcap"/>
    <property type="match status" value="1"/>
</dbReference>
<dbReference type="EMBL" id="HM755887">
    <property type="protein sequence ID" value="AQQ11611.1"/>
    <property type="molecule type" value="Viral_cRNA"/>
</dbReference>
<proteinExistence type="inferred from homology"/>
<dbReference type="Pfam" id="PF14318">
    <property type="entry name" value="Mononeg_mRNAcap"/>
    <property type="match status" value="1"/>
</dbReference>
<dbReference type="InterPro" id="IPR039736">
    <property type="entry name" value="L_poly_C"/>
</dbReference>
<comment type="catalytic activity">
    <reaction evidence="17 21">
        <text>a 5'-end (5'-triphosphoguanosine)-(2'-O-methyladenylyl)-adenylyl-cytidylyl-adenosine in mRNA + S-adenosyl-L-methionine = a 5'-end (N(7)-methyl 5'-triphosphoguanosine)-(2'-O-methyladenylyl)-adenylyl-cytidylyl-adenosine in mRNA + S-adenosyl-L-homocysteine</text>
        <dbReference type="Rhea" id="RHEA:65440"/>
        <dbReference type="Rhea" id="RHEA-COMP:16798"/>
        <dbReference type="Rhea" id="RHEA-COMP:16801"/>
        <dbReference type="ChEBI" id="CHEBI:57856"/>
        <dbReference type="ChEBI" id="CHEBI:59789"/>
        <dbReference type="ChEBI" id="CHEBI:156482"/>
        <dbReference type="ChEBI" id="CHEBI:156483"/>
    </reaction>
</comment>
<evidence type="ECO:0000256" key="15">
    <source>
        <dbReference type="ARBA" id="ARBA00023268"/>
    </source>
</evidence>
<evidence type="ECO:0000256" key="5">
    <source>
        <dbReference type="ARBA" id="ARBA00022664"/>
    </source>
</evidence>
<evidence type="ECO:0000256" key="1">
    <source>
        <dbReference type="ARBA" id="ARBA00003132"/>
    </source>
</evidence>
<dbReference type="Pfam" id="PF00946">
    <property type="entry name" value="Mononeg_RNA_pol"/>
    <property type="match status" value="1"/>
</dbReference>
<reference evidence="25" key="1">
    <citation type="journal article" date="2010" name="J. Virol.">
        <title>Evidence for a new avian paramyxovirus serotype 10 detected in rockhopper penguins from the Falkland Islands.</title>
        <authorList>
            <person name="Miller P.J."/>
            <person name="Afonso C.L."/>
            <person name="Spackman E."/>
            <person name="Scott M.A."/>
            <person name="Pedersen J.C."/>
            <person name="Senne D.A."/>
            <person name="Brown J.D."/>
            <person name="Fuller C.M."/>
            <person name="Uhart M.M."/>
            <person name="Karesh W.B."/>
            <person name="Brown I.H."/>
            <person name="Alexander D.J."/>
            <person name="Swayne D.E."/>
        </authorList>
    </citation>
    <scope>NUCLEOTIDE SEQUENCE</scope>
    <source>
        <strain evidence="24">APMV-10/Penguin/Falkland Islands/437/2007</strain>
        <strain evidence="25">APMV-10/Penguin/Falkland Islands/539/2007</strain>
    </source>
</reference>
<comment type="catalytic activity">
    <reaction evidence="20 21">
        <text>GTP + H2O = GDP + phosphate + H(+)</text>
        <dbReference type="Rhea" id="RHEA:19669"/>
        <dbReference type="ChEBI" id="CHEBI:15377"/>
        <dbReference type="ChEBI" id="CHEBI:15378"/>
        <dbReference type="ChEBI" id="CHEBI:37565"/>
        <dbReference type="ChEBI" id="CHEBI:43474"/>
        <dbReference type="ChEBI" id="CHEBI:58189"/>
    </reaction>
</comment>
<keyword evidence="7 21" id="KW-0949">S-adenosyl-L-methionine</keyword>
<dbReference type="EC" id="2.1.1.-" evidence="21"/>
<dbReference type="PROSITE" id="PS50526">
    <property type="entry name" value="RDRP_SSRNA_NEG_NONSEG"/>
    <property type="match status" value="1"/>
</dbReference>
<keyword evidence="15" id="KW-0511">Multifunctional enzyme</keyword>
<dbReference type="EC" id="2.7.7.48" evidence="21"/>
<dbReference type="InterPro" id="IPR016269">
    <property type="entry name" value="RNA-dir_pol_paramyxovirus"/>
</dbReference>
<evidence type="ECO:0000259" key="22">
    <source>
        <dbReference type="PROSITE" id="PS50526"/>
    </source>
</evidence>
<dbReference type="EC" id="2.7.7.88" evidence="21"/>
<feature type="domain" description="RdRp catalytic" evidence="22">
    <location>
        <begin position="658"/>
        <end position="842"/>
    </location>
</feature>
<keyword evidence="5 21" id="KW-0507">mRNA processing</keyword>
<dbReference type="GO" id="GO:0044423">
    <property type="term" value="C:virion component"/>
    <property type="evidence" value="ECO:0007669"/>
    <property type="project" value="UniProtKB-KW"/>
</dbReference>
<evidence type="ECO:0000313" key="25">
    <source>
        <dbReference type="EMBL" id="AQQ11616.1"/>
    </source>
</evidence>
<keyword evidence="9 21" id="KW-0547">Nucleotide-binding</keyword>
<comment type="catalytic activity">
    <reaction evidence="21">
        <text>RNA(n) + a ribonucleoside 5'-triphosphate = RNA(n+1) + diphosphate</text>
        <dbReference type="Rhea" id="RHEA:21248"/>
        <dbReference type="Rhea" id="RHEA-COMP:14527"/>
        <dbReference type="Rhea" id="RHEA-COMP:17342"/>
        <dbReference type="ChEBI" id="CHEBI:33019"/>
        <dbReference type="ChEBI" id="CHEBI:61557"/>
        <dbReference type="ChEBI" id="CHEBI:140395"/>
        <dbReference type="EC" id="2.7.7.48"/>
    </reaction>
</comment>
<keyword evidence="3 21" id="KW-0696">RNA-directed RNA polymerase</keyword>
<dbReference type="PROSITE" id="PS51590">
    <property type="entry name" value="SAM_MT_MNV_L"/>
    <property type="match status" value="1"/>
</dbReference>
<evidence type="ECO:0000256" key="9">
    <source>
        <dbReference type="ARBA" id="ARBA00022741"/>
    </source>
</evidence>
<evidence type="ECO:0000256" key="13">
    <source>
        <dbReference type="ARBA" id="ARBA00022953"/>
    </source>
</evidence>
<evidence type="ECO:0000256" key="6">
    <source>
        <dbReference type="ARBA" id="ARBA00022679"/>
    </source>
</evidence>
<feature type="domain" description="Mononegavirus-type SAM-dependent 2'-O-MTase" evidence="23">
    <location>
        <begin position="1783"/>
        <end position="1996"/>
    </location>
</feature>
<evidence type="ECO:0000256" key="10">
    <source>
        <dbReference type="ARBA" id="ARBA00022801"/>
    </source>
</evidence>
<dbReference type="GO" id="GO:0003968">
    <property type="term" value="F:RNA-directed RNA polymerase activity"/>
    <property type="evidence" value="ECO:0007669"/>
    <property type="project" value="UniProtKB-KW"/>
</dbReference>
<keyword evidence="21" id="KW-1035">Host cytoplasm</keyword>
<dbReference type="PIRSF" id="PIRSF000830">
    <property type="entry name" value="RNA_pol_ParamyxoV"/>
    <property type="match status" value="1"/>
</dbReference>
<evidence type="ECO:0000256" key="20">
    <source>
        <dbReference type="ARBA" id="ARBA00048548"/>
    </source>
</evidence>
<keyword evidence="14 21" id="KW-0506">mRNA capping</keyword>
<evidence type="ECO:0000256" key="11">
    <source>
        <dbReference type="ARBA" id="ARBA00022840"/>
    </source>
</evidence>
<comment type="similarity">
    <text evidence="2 21">Belongs to the paramyxovirus L protein family.</text>
</comment>
<keyword evidence="11 21" id="KW-0067">ATP-binding</keyword>
<comment type="subcellular location">
    <subcellularLocation>
        <location evidence="21">Virion</location>
    </subcellularLocation>
    <subcellularLocation>
        <location evidence="21">Host cytoplasm</location>
    </subcellularLocation>
</comment>
<evidence type="ECO:0000256" key="18">
    <source>
        <dbReference type="ARBA" id="ARBA00047332"/>
    </source>
</evidence>
<evidence type="ECO:0000256" key="12">
    <source>
        <dbReference type="ARBA" id="ARBA00022844"/>
    </source>
</evidence>
<evidence type="ECO:0000256" key="14">
    <source>
        <dbReference type="ARBA" id="ARBA00023042"/>
    </source>
</evidence>
<evidence type="ECO:0000256" key="19">
    <source>
        <dbReference type="ARBA" id="ARBA00047370"/>
    </source>
</evidence>
<comment type="function">
    <text evidence="21">RNA-directed RNA polymerase that catalyzes the transcription of viral mRNAs, their capping and polyadenylation. The template is composed of the viral RNA tightly encapsidated by the nucleoprotein (N). The viral polymerase binds to the genomic RNA at the 3' leader promoter, and transcribes subsequently all viral mRNAs with a decreasing efficiency. The first gene is the most transcribed, and the last the least transcribed. The viral phosphoprotein acts as a processivity factor. Capping is concomitant with initiation of mRNA transcription. Indeed, a GDP polyribonucleotidyl transferase (PRNTase) adds the cap structure when the nascent RNA chain length has reached few nucleotides. Ribose 2'-O methylation of viral mRNA cap precedes and facilitates subsequent guanine-N-7 methylation, both activities being carried by the viral polymerase. Polyadenylation of mRNAs occur by a stuttering mechanism at a slipery stop site present at the end viral genes. After finishing transcription of a mRNA, the polymerase can resume transcription of the downstream gene.</text>
</comment>
<accession>A0A1Q2HT42</accession>
<dbReference type="EC" id="3.6.1.-" evidence="21"/>
<comment type="catalytic activity">
    <reaction evidence="18 21">
        <text>a 5'-end (5'-triphosphoguanosine)-adenylyl-adenylyl-cytidylyl-adenosine in mRNA + S-adenosyl-L-methionine = a 5'-end (5'-triphosphoguanosine)-(2'-O-methyladenylyl)-adenylyl-cytidylyl-adenosine in mRNA + S-adenosyl-L-homocysteine + H(+)</text>
        <dbReference type="Rhea" id="RHEA:65380"/>
        <dbReference type="Rhea" id="RHEA-COMP:16797"/>
        <dbReference type="Rhea" id="RHEA-COMP:16801"/>
        <dbReference type="ChEBI" id="CHEBI:15378"/>
        <dbReference type="ChEBI" id="CHEBI:57856"/>
        <dbReference type="ChEBI" id="CHEBI:59789"/>
        <dbReference type="ChEBI" id="CHEBI:156482"/>
        <dbReference type="ChEBI" id="CHEBI:156484"/>
    </reaction>
</comment>
<keyword evidence="12 21" id="KW-0946">Virion</keyword>
<evidence type="ECO:0000256" key="8">
    <source>
        <dbReference type="ARBA" id="ARBA00022695"/>
    </source>
</evidence>
<evidence type="ECO:0000256" key="17">
    <source>
        <dbReference type="ARBA" id="ARBA00024499"/>
    </source>
</evidence>
<dbReference type="GO" id="GO:0030430">
    <property type="term" value="C:host cell cytoplasm"/>
    <property type="evidence" value="ECO:0007669"/>
    <property type="project" value="UniProtKB-SubCell"/>
</dbReference>
<sequence>MDQIQSDTIIQPEVHLDSPLIRNKLLLLWKLIGLPLPPELRSAVLTNLNSESNIHRDENKLKTKLIVIRNHLLEHLKRRQLVCQHLTPVLHPKTLGWLLRIECESALTFQKEKNKVLRRVIEENTPRYEHLFSSISHKLTNNSFLFNPVHTGKICQEDPLSVGARAILNDPVKATHTAWTNSRWSWLHLKQVMRYLIKQSRIHQRAEMTKCWSEAWGFIGITPDVVVIVDYGTLKFTLLTFEMVLMYADVAEGRDNVMVLSELSVSLNKLSSRLEDLFLLVDSLASDIGERIYDLVATLESLAYAAVQLHDASEVQSGSFFAFNMREIRELLRECIDPRHVGRVCDLLTSIYSGLSPDQSAELLCIMRLFGHPLLIADSAAKKVRESMCAPKMIEHDTVLQTLSFFKGIIINGYRRSHSGVWPVIDVSSIHDDDLRQLYYESSEISHAFMLRKYKALALLEFKKSIDYDLYDDLSTFLKDKAICRPKSQWTAVFRKSLLGREHKCHLLENQKSNRLLIDFLESSDFDPEEEFRYVTSLSYLSDNEFCASYSLKEKEIKTTGRIFAKMTRKMRSCQVILESLLSQHVCKYFKENGVSMEQLSLTKSLLAMSQLSPRVAATKLGLKRATEKDQAAVSMDYGNHNIELSHKGGLRKRKTVTAGFLTTDLQKYCLNWRYASIKLFAQALNQLFGISHGFEWIHLRLMDSTLFVGDPYSPPSDMASTNLDDAPNDSIFIVSPRGGIEGLCQKMWTMISISIIHCVAEKVGTRVAAMVQGDNQVIGITREVFQGETLEIIQPELDALCETYFVEFKKHNFGMGHNLKPNETIKSQSFFVYSKRVFWEGRILSQLLKNATKLCMVADHLGENSVSSCSNLSSTIARLVENGLEKDVAVLLNQVYTMTQLLFDEHYSIVCDYSNVKKLIGSQNYRNLQYATLLPGQVGGFNFLNLSRLFTRNIGDPVTSSLADIKCYIMAGLLPRHILRNIMLREPSDGGWVTLCADPYALNIPYTQLPTTYLKKHTQRSLLAHSTNPLLLGVQIQMQHEEEEALAQFLLDRESVMPRVAHVVMESSILGKRKQIQGLIDTTPTIIKTALMSQPISRKRCDKILQYSINYISACHDSVLSGECLTTEKRMIWDTSLLSEETCSVTLAEFLRASSWKNILGGRGVAGVTSPDTLELITGSLIGENSFCRLCELGDKNFTWMHLPGPFKISAPYLTNTKMRVPYLGSKTEERRAASVATVKGMSHHLKAALRGASVYMWAFGDIEVNWEQACIIANTRCNITMDQLKLLTPIPSSSNIQHRLTDGISVQKFTPASLSRVSSFVHICNDFQKLERDDTAVDSNLIYQQIMLIGLSILEALHPMEVEWVANNQTLHLHTGQSCCPREIDGSIVNEARQNLHPITVTSQNRFLFDNAPLPETASIELYMKNFRFTELNIDAITGYAAIDLLSKCAAQLVSDCILEEGIGSSVKNDALITFDNSINWISEFLMCDIRQLSMYLGQEILNNLAYQLYYLRVIGQQNILLYIKQALERVPVIQFANLALTISHPEVWRRINMVGICSEASGPYVASVDFIAASRDLIEYGCKLYISGLLDNNEPSYVFFNVQDGDLTPKMEQFLARRCCLLVLLSGTQVSLPIIREQNAIEKCATLTQFLVYLRDADKNVSDRVGNLLSISMAPKLESLMTNLYFSTRRVLSNLRESTSARSQIDYLYREDLDSLNTQIDDDNIFLEDPILQRGLFFSFDIDCDEIGTHKFESVMTEYSSGPNCVAIKRQDTYIQHLLKTVGQCSTSWYKYAVLYASERKTAKSSGDSLYIGEGSGSVMTLLEYLEPSHTIFYNSLFFNEMNPPQRNFGLLPLQFHNSIVMKNITSGAPCSLGFIQQFIPLWREIDQETNITDTAFLQLAMSMIKPHTLKRVNCDVEFDEGMPIERIIQGYTHVLMLAAYGLQEMSHLWVKVYRSSEKVFQFVISSLLMIFGKVTIHRNAYMSPNHEEFVLACKTRSCLDYTSVPQIITRVKLLVDRDLTIVTPCQALRIRQEWESLSSKVEKFSTLVVHRKFNLRMTKTDSLLLQLGGKIVTFGGIDIQSLLDLEMNDARKQIIDLIDTALLECKVIWSENDDVDLALMLGPFNINKHRRLYTVAQACTLAAIPFWIWSELQFRTSSVTYLATTVLRGVFSWSTLMAQKEYEKTTKRPRFVKHVVTYTRLSRFFSEYSKIVLTRPESKRLLKLLGSLIKTL</sequence>
<comment type="catalytic activity">
    <reaction evidence="19">
        <text>a 5'-end (5'-triphosphoguanosine)-adenylyl-adenylyl-cytidylyl-adenosine in mRNA + 2 S-adenosyl-L-methionine = a 5'-end (N(7)-methyl 5'-triphosphoguanosine)-(2'-O-methyladenylyl)-adenylyl-cytidylyl-adenosine in mRNA + 2 S-adenosyl-L-homocysteine + H(+)</text>
        <dbReference type="Rhea" id="RHEA:65376"/>
        <dbReference type="Rhea" id="RHEA-COMP:16797"/>
        <dbReference type="Rhea" id="RHEA-COMP:16798"/>
        <dbReference type="ChEBI" id="CHEBI:15378"/>
        <dbReference type="ChEBI" id="CHEBI:57856"/>
        <dbReference type="ChEBI" id="CHEBI:59789"/>
        <dbReference type="ChEBI" id="CHEBI:156483"/>
        <dbReference type="ChEBI" id="CHEBI:156484"/>
        <dbReference type="EC" id="2.1.1.375"/>
    </reaction>
</comment>
<evidence type="ECO:0000256" key="7">
    <source>
        <dbReference type="ARBA" id="ARBA00022691"/>
    </source>
</evidence>
<dbReference type="EMBL" id="HM755888">
    <property type="protein sequence ID" value="AQQ11616.1"/>
    <property type="molecule type" value="Viral_cRNA"/>
</dbReference>
<keyword evidence="13 21" id="KW-0693">Viral RNA replication</keyword>
<name>A0A1Q2HT42_9MONO</name>
<evidence type="ECO:0000256" key="3">
    <source>
        <dbReference type="ARBA" id="ARBA00022484"/>
    </source>
</evidence>
<evidence type="ECO:0000256" key="2">
    <source>
        <dbReference type="ARBA" id="ARBA00007934"/>
    </source>
</evidence>
<reference evidence="25" key="2">
    <citation type="journal article" date="2017" name="Genome Announc.">
        <title>Complete Genome Sequences of Four Avian Paramyxoviruses of Serotype 10 Isolated from Rockhopper Penguins on the Falkland Islands.</title>
        <authorList>
            <person name="Goraichuk I.V."/>
            <person name="Dimitrov K.M."/>
            <person name="Sharma P."/>
            <person name="Miller P.J."/>
            <person name="Swayne D.E."/>
            <person name="Suarez D.L."/>
            <person name="Afonso C.L."/>
        </authorList>
    </citation>
    <scope>NUCLEOTIDE SEQUENCE</scope>
    <source>
        <strain evidence="24">APMV-10/Penguin/Falkland Islands/437/2007</strain>
        <strain evidence="25">APMV-10/Penguin/Falkland Islands/539/2007</strain>
    </source>
</reference>
<keyword evidence="4 21" id="KW-0489">Methyltransferase</keyword>
<evidence type="ECO:0000259" key="23">
    <source>
        <dbReference type="PROSITE" id="PS51590"/>
    </source>
</evidence>
<comment type="catalytic activity">
    <reaction evidence="16">
        <text>a 5'-end triphospho-adenylyl-adenylyl-cytidylyl-adenosine in mRNA + GDP + H(+) = a 5'-end (5'-triphosphoguanosine)-adenylyl-adenylyl-cytidylyl-adenosine in mRNA + diphosphate</text>
        <dbReference type="Rhea" id="RHEA:65436"/>
        <dbReference type="Rhea" id="RHEA-COMP:16797"/>
        <dbReference type="Rhea" id="RHEA-COMP:16799"/>
        <dbReference type="ChEBI" id="CHEBI:15378"/>
        <dbReference type="ChEBI" id="CHEBI:33019"/>
        <dbReference type="ChEBI" id="CHEBI:58189"/>
        <dbReference type="ChEBI" id="CHEBI:156484"/>
        <dbReference type="ChEBI" id="CHEBI:156503"/>
        <dbReference type="EC" id="2.7.7.88"/>
    </reaction>
</comment>